<dbReference type="SUPFAM" id="SSF51197">
    <property type="entry name" value="Clavaminate synthase-like"/>
    <property type="match status" value="1"/>
</dbReference>
<dbReference type="EMBL" id="JAXCGZ010015359">
    <property type="protein sequence ID" value="KAK7070451.1"/>
    <property type="molecule type" value="Genomic_DNA"/>
</dbReference>
<dbReference type="InterPro" id="IPR038492">
    <property type="entry name" value="GBBH-like_N_sf"/>
</dbReference>
<dbReference type="Pfam" id="PF06155">
    <property type="entry name" value="GBBH-like_N"/>
    <property type="match status" value="1"/>
</dbReference>
<dbReference type="GO" id="GO:0005739">
    <property type="term" value="C:mitochondrion"/>
    <property type="evidence" value="ECO:0007669"/>
    <property type="project" value="TreeGrafter"/>
</dbReference>
<evidence type="ECO:0000256" key="6">
    <source>
        <dbReference type="ARBA" id="ARBA00022873"/>
    </source>
</evidence>
<evidence type="ECO:0000259" key="11">
    <source>
        <dbReference type="Pfam" id="PF06155"/>
    </source>
</evidence>
<evidence type="ECO:0000256" key="5">
    <source>
        <dbReference type="ARBA" id="ARBA00022723"/>
    </source>
</evidence>
<dbReference type="AlphaFoldDB" id="A0AAN8WU94"/>
<comment type="cofactor">
    <cofactor evidence="1">
        <name>Fe(2+)</name>
        <dbReference type="ChEBI" id="CHEBI:29033"/>
    </cofactor>
</comment>
<evidence type="ECO:0000256" key="8">
    <source>
        <dbReference type="ARBA" id="ARBA00023002"/>
    </source>
</evidence>
<keyword evidence="5" id="KW-0479">Metal-binding</keyword>
<evidence type="ECO:0000256" key="2">
    <source>
        <dbReference type="ARBA" id="ARBA00001961"/>
    </source>
</evidence>
<keyword evidence="7 12" id="KW-0223">Dioxygenase</keyword>
<sequence>MAFAQFMHRLLRPVSCTATAVRHKVYHSPHLGQVTLNSKISQRNHSSHSLASSLQLGTPLAEPSTVTIDNVHFQNDEQKLKVQWNGGESDVFPYIWLRDNCQCSQCFHPFSKARLIPLNALSLFISPVSTEVKDTGHELQILWSDGHTGIYPSSWLQKRSFSEKRRETIHKRNRFKRVYWGSEIMDSLPASSFPEILRSDEALLDFLVQFEKYGITIVQGAPSRWGEVLVLSERIGFHKRTHYGNTFAVRQKIDASNLAYTSGYLDMHIDMPYIYCKPEVQLLHCIAQIKGKGGENQLVDSLHVTQQLKHLHPEKFDILTSILVDFTDEGVEECGYEYHTRTKVPIISLDQYGELATVNFSHMSRDSFFDVPVDKVHSWYDAMLTFHSLLSHPDNAFTYKLKEGEILILDNMRVMHGRQSYHMTEGSRELEGCYWDWDTVHSCRRVIEKKFARKIN</sequence>
<dbReference type="GO" id="GO:0008336">
    <property type="term" value="F:gamma-butyrobetaine dioxygenase activity"/>
    <property type="evidence" value="ECO:0007669"/>
    <property type="project" value="UniProtKB-EC"/>
</dbReference>
<dbReference type="Pfam" id="PF02668">
    <property type="entry name" value="TauD"/>
    <property type="match status" value="1"/>
</dbReference>
<keyword evidence="9" id="KW-0408">Iron</keyword>
<dbReference type="FunFam" id="3.30.2020.30:FF:000002">
    <property type="entry name" value="Putative gamma-butyrobetaine dioxygenase"/>
    <property type="match status" value="1"/>
</dbReference>
<dbReference type="InterPro" id="IPR003819">
    <property type="entry name" value="TauD/TfdA-like"/>
</dbReference>
<name>A0AAN8WU94_HALRR</name>
<dbReference type="EC" id="1.14.11.1" evidence="12"/>
<dbReference type="InterPro" id="IPR010376">
    <property type="entry name" value="GBBH-like_N"/>
</dbReference>
<keyword evidence="8 12" id="KW-0560">Oxidoreductase</keyword>
<proteinExistence type="inferred from homology"/>
<evidence type="ECO:0000259" key="10">
    <source>
        <dbReference type="Pfam" id="PF02668"/>
    </source>
</evidence>
<keyword evidence="6" id="KW-0124">Carnitine biosynthesis</keyword>
<keyword evidence="13" id="KW-1185">Reference proteome</keyword>
<dbReference type="CDD" id="cd00250">
    <property type="entry name" value="CAS_like"/>
    <property type="match status" value="1"/>
</dbReference>
<dbReference type="PANTHER" id="PTHR10696">
    <property type="entry name" value="GAMMA-BUTYROBETAINE HYDROXYLASE-RELATED"/>
    <property type="match status" value="1"/>
</dbReference>
<dbReference type="Gene3D" id="3.30.2020.30">
    <property type="match status" value="1"/>
</dbReference>
<gene>
    <name evidence="12" type="primary">BBOX1_7</name>
    <name evidence="12" type="ORF">SK128_027557</name>
</gene>
<dbReference type="InterPro" id="IPR042098">
    <property type="entry name" value="TauD-like_sf"/>
</dbReference>
<organism evidence="12 13">
    <name type="scientific">Halocaridina rubra</name>
    <name type="common">Hawaiian red shrimp</name>
    <dbReference type="NCBI Taxonomy" id="373956"/>
    <lineage>
        <taxon>Eukaryota</taxon>
        <taxon>Metazoa</taxon>
        <taxon>Ecdysozoa</taxon>
        <taxon>Arthropoda</taxon>
        <taxon>Crustacea</taxon>
        <taxon>Multicrustacea</taxon>
        <taxon>Malacostraca</taxon>
        <taxon>Eumalacostraca</taxon>
        <taxon>Eucarida</taxon>
        <taxon>Decapoda</taxon>
        <taxon>Pleocyemata</taxon>
        <taxon>Caridea</taxon>
        <taxon>Atyoidea</taxon>
        <taxon>Atyidae</taxon>
        <taxon>Halocaridina</taxon>
    </lineage>
</organism>
<comment type="similarity">
    <text evidence="4">Belongs to the gamma-BBH/TMLD family.</text>
</comment>
<comment type="pathway">
    <text evidence="3">Amine and polyamine biosynthesis; carnitine biosynthesis.</text>
</comment>
<comment type="cofactor">
    <cofactor evidence="2">
        <name>L-ascorbate</name>
        <dbReference type="ChEBI" id="CHEBI:38290"/>
    </cofactor>
</comment>
<evidence type="ECO:0000313" key="13">
    <source>
        <dbReference type="Proteomes" id="UP001381693"/>
    </source>
</evidence>
<feature type="domain" description="TauD/TfdA-like" evidence="10">
    <location>
        <begin position="193"/>
        <end position="434"/>
    </location>
</feature>
<dbReference type="Gene3D" id="3.60.130.10">
    <property type="entry name" value="Clavaminate synthase-like"/>
    <property type="match status" value="1"/>
</dbReference>
<comment type="caution">
    <text evidence="12">The sequence shown here is derived from an EMBL/GenBank/DDBJ whole genome shotgun (WGS) entry which is preliminary data.</text>
</comment>
<dbReference type="FunFam" id="3.60.130.10:FF:000001">
    <property type="entry name" value="Trimethyllysine dioxygenase, mitochondrial"/>
    <property type="match status" value="1"/>
</dbReference>
<dbReference type="Proteomes" id="UP001381693">
    <property type="component" value="Unassembled WGS sequence"/>
</dbReference>
<feature type="domain" description="Gamma-butyrobetaine hydroxylase-like N-terminal" evidence="11">
    <location>
        <begin position="73"/>
        <end position="156"/>
    </location>
</feature>
<evidence type="ECO:0000313" key="12">
    <source>
        <dbReference type="EMBL" id="KAK7070451.1"/>
    </source>
</evidence>
<evidence type="ECO:0000256" key="4">
    <source>
        <dbReference type="ARBA" id="ARBA00008654"/>
    </source>
</evidence>
<reference evidence="12 13" key="1">
    <citation type="submission" date="2023-11" db="EMBL/GenBank/DDBJ databases">
        <title>Halocaridina rubra genome assembly.</title>
        <authorList>
            <person name="Smith C."/>
        </authorList>
    </citation>
    <scope>NUCLEOTIDE SEQUENCE [LARGE SCALE GENOMIC DNA]</scope>
    <source>
        <strain evidence="12">EP-1</strain>
        <tissue evidence="12">Whole</tissue>
    </source>
</reference>
<evidence type="ECO:0000256" key="3">
    <source>
        <dbReference type="ARBA" id="ARBA00005022"/>
    </source>
</evidence>
<dbReference type="GO" id="GO:0046872">
    <property type="term" value="F:metal ion binding"/>
    <property type="evidence" value="ECO:0007669"/>
    <property type="project" value="UniProtKB-KW"/>
</dbReference>
<dbReference type="GO" id="GO:0045329">
    <property type="term" value="P:carnitine biosynthetic process"/>
    <property type="evidence" value="ECO:0007669"/>
    <property type="project" value="UniProtKB-KW"/>
</dbReference>
<dbReference type="InterPro" id="IPR050411">
    <property type="entry name" value="AlphaKG_dependent_hydroxylases"/>
</dbReference>
<evidence type="ECO:0000256" key="9">
    <source>
        <dbReference type="ARBA" id="ARBA00023004"/>
    </source>
</evidence>
<evidence type="ECO:0000256" key="7">
    <source>
        <dbReference type="ARBA" id="ARBA00022964"/>
    </source>
</evidence>
<protein>
    <submittedName>
        <fullName evidence="12">Gamma-butyrobetaine dioxygenase</fullName>
        <ecNumber evidence="12">1.14.11.1</ecNumber>
    </submittedName>
</protein>
<accession>A0AAN8WU94</accession>
<dbReference type="PANTHER" id="PTHR10696:SF33">
    <property type="entry name" value="GAMMA-BUTYROBETAINE DIOXYGENASE"/>
    <property type="match status" value="1"/>
</dbReference>
<evidence type="ECO:0000256" key="1">
    <source>
        <dbReference type="ARBA" id="ARBA00001954"/>
    </source>
</evidence>